<reference evidence="1 2" key="1">
    <citation type="submission" date="2021-06" db="EMBL/GenBank/DDBJ databases">
        <authorList>
            <person name="Palmer J.M."/>
        </authorList>
    </citation>
    <scope>NUCLEOTIDE SEQUENCE [LARGE SCALE GENOMIC DNA]</scope>
    <source>
        <strain evidence="2">if_2019</strain>
        <tissue evidence="1">Muscle</tissue>
    </source>
</reference>
<evidence type="ECO:0000313" key="2">
    <source>
        <dbReference type="Proteomes" id="UP001482620"/>
    </source>
</evidence>
<proteinExistence type="predicted"/>
<evidence type="ECO:0000313" key="1">
    <source>
        <dbReference type="EMBL" id="MEQ2233421.1"/>
    </source>
</evidence>
<protein>
    <submittedName>
        <fullName evidence="1">Uncharacterized protein</fullName>
    </submittedName>
</protein>
<dbReference type="EMBL" id="JAHRIQ010037071">
    <property type="protein sequence ID" value="MEQ2233421.1"/>
    <property type="molecule type" value="Genomic_DNA"/>
</dbReference>
<organism evidence="1 2">
    <name type="scientific">Ilyodon furcidens</name>
    <name type="common">goldbreast splitfin</name>
    <dbReference type="NCBI Taxonomy" id="33524"/>
    <lineage>
        <taxon>Eukaryota</taxon>
        <taxon>Metazoa</taxon>
        <taxon>Chordata</taxon>
        <taxon>Craniata</taxon>
        <taxon>Vertebrata</taxon>
        <taxon>Euteleostomi</taxon>
        <taxon>Actinopterygii</taxon>
        <taxon>Neopterygii</taxon>
        <taxon>Teleostei</taxon>
        <taxon>Neoteleostei</taxon>
        <taxon>Acanthomorphata</taxon>
        <taxon>Ovalentaria</taxon>
        <taxon>Atherinomorphae</taxon>
        <taxon>Cyprinodontiformes</taxon>
        <taxon>Goodeidae</taxon>
        <taxon>Ilyodon</taxon>
    </lineage>
</organism>
<gene>
    <name evidence="1" type="ORF">ILYODFUR_021592</name>
</gene>
<name>A0ABV0TN23_9TELE</name>
<sequence>MVVGEVVHRWVCLTAWLALVVSVNLSIGGCMCLCLPGACIWMGLPFWVGCDILAASVLVWDVFCCPTCLFVAGVRCRASGTGRSVGSVGSRDVGPCFWSVLRAWCLSLAFGLVDVPMPPPFVGTQRTGVPIRVSWGAGSLGEHFAPQSSPPHPRTSVDAFFLRSCKEFFCSL</sequence>
<dbReference type="Proteomes" id="UP001482620">
    <property type="component" value="Unassembled WGS sequence"/>
</dbReference>
<accession>A0ABV0TN23</accession>
<keyword evidence="2" id="KW-1185">Reference proteome</keyword>
<comment type="caution">
    <text evidence="1">The sequence shown here is derived from an EMBL/GenBank/DDBJ whole genome shotgun (WGS) entry which is preliminary data.</text>
</comment>